<gene>
    <name evidence="1" type="ORF">O987_07120</name>
</gene>
<proteinExistence type="predicted"/>
<evidence type="ECO:0000313" key="1">
    <source>
        <dbReference type="EMBL" id="AIJ45568.1"/>
    </source>
</evidence>
<protein>
    <submittedName>
        <fullName evidence="1">Uncharacterized protein</fullName>
    </submittedName>
</protein>
<organism evidence="1 2">
    <name type="scientific">Comamonas testosteroni TK102</name>
    <dbReference type="NCBI Taxonomy" id="1392005"/>
    <lineage>
        <taxon>Bacteria</taxon>
        <taxon>Pseudomonadati</taxon>
        <taxon>Pseudomonadota</taxon>
        <taxon>Betaproteobacteria</taxon>
        <taxon>Burkholderiales</taxon>
        <taxon>Comamonadaceae</taxon>
        <taxon>Comamonas</taxon>
    </lineage>
</organism>
<name>A0A076PIX8_COMTE</name>
<dbReference type="KEGG" id="ctes:O987_07120"/>
<reference evidence="1 2" key="1">
    <citation type="journal article" date="2014" name="Genome Announc.">
        <title>Complete Genome Sequence of Polychlorinated Biphenyl Degrader Comamonas testosteroni TK102 (NBRC 109938).</title>
        <authorList>
            <person name="Fukuda K."/>
            <person name="Hosoyama A."/>
            <person name="Tsuchikane K."/>
            <person name="Ohji S."/>
            <person name="Yamazoe A."/>
            <person name="Fujita N."/>
            <person name="Shintani M."/>
            <person name="Kimbara K."/>
        </authorList>
    </citation>
    <scope>NUCLEOTIDE SEQUENCE [LARGE SCALE GENOMIC DNA]</scope>
    <source>
        <strain evidence="1">TK102</strain>
    </source>
</reference>
<dbReference type="EMBL" id="CP006704">
    <property type="protein sequence ID" value="AIJ45568.1"/>
    <property type="molecule type" value="Genomic_DNA"/>
</dbReference>
<dbReference type="HOGENOM" id="CLU_3182484_0_0_4"/>
<evidence type="ECO:0000313" key="2">
    <source>
        <dbReference type="Proteomes" id="UP000028782"/>
    </source>
</evidence>
<accession>A0A076PIX8</accession>
<dbReference type="Proteomes" id="UP000028782">
    <property type="component" value="Chromosome"/>
</dbReference>
<dbReference type="AlphaFoldDB" id="A0A076PIX8"/>
<sequence length="46" mass="5079">MALAVSCTVPRKNSSTAPKFKDFLPQWGQRSANDGVLTLEEAMRIL</sequence>